<dbReference type="InterPro" id="IPR032687">
    <property type="entry name" value="AraC-type_N"/>
</dbReference>
<gene>
    <name evidence="5" type="ORF">CDG68_04780</name>
</gene>
<proteinExistence type="predicted"/>
<sequence>MIDTKSSDAGIFLWMTYQAMQHMGLDAAAIFQSVHLPDQAPDKNIRRANSTQQRFWQAAEKISDDPYVGLHVGVNMPTFRGQVIEYLFLSSSTFGEGLERTLKYQKVLSSAFHLELQKNNEHAFLTGFQHPVRHYQDCAISILVNFFRYMSDGTFRVDHIQLPYSKDIDAKEYEHQWQCPVEFGHLQGRLCFDSDILNLPSPAAEPDLLKIHENIAEQQLEILEKHQLIDEIEKILASGVLESGQFDQEYIAELLQKNPRTLRADLQLINSSYEKILANYREKLSRKLLAYTQENIDQIVYLTGFSEPSAFSRAFKKWTGETPTAYRQRKMNNT</sequence>
<dbReference type="SUPFAM" id="SSF46689">
    <property type="entry name" value="Homeodomain-like"/>
    <property type="match status" value="1"/>
</dbReference>
<dbReference type="PROSITE" id="PS01124">
    <property type="entry name" value="HTH_ARAC_FAMILY_2"/>
    <property type="match status" value="1"/>
</dbReference>
<keyword evidence="3" id="KW-0804">Transcription</keyword>
<evidence type="ECO:0000256" key="1">
    <source>
        <dbReference type="ARBA" id="ARBA00023015"/>
    </source>
</evidence>
<dbReference type="InterPro" id="IPR018060">
    <property type="entry name" value="HTH_AraC"/>
</dbReference>
<dbReference type="InterPro" id="IPR020449">
    <property type="entry name" value="Tscrpt_reg_AraC-type_HTH"/>
</dbReference>
<dbReference type="PANTHER" id="PTHR47894:SF1">
    <property type="entry name" value="HTH-TYPE TRANSCRIPTIONAL REGULATOR VQSM"/>
    <property type="match status" value="1"/>
</dbReference>
<dbReference type="PANTHER" id="PTHR47894">
    <property type="entry name" value="HTH-TYPE TRANSCRIPTIONAL REGULATOR GADX"/>
    <property type="match status" value="1"/>
</dbReference>
<protein>
    <submittedName>
        <fullName evidence="5">AraC family transcriptional regulator</fullName>
    </submittedName>
</protein>
<evidence type="ECO:0000256" key="2">
    <source>
        <dbReference type="ARBA" id="ARBA00023125"/>
    </source>
</evidence>
<dbReference type="InterPro" id="IPR009057">
    <property type="entry name" value="Homeodomain-like_sf"/>
</dbReference>
<evidence type="ECO:0000313" key="5">
    <source>
        <dbReference type="EMBL" id="AYO53023.1"/>
    </source>
</evidence>
<keyword evidence="1" id="KW-0805">Transcription regulation</keyword>
<dbReference type="SMART" id="SM00342">
    <property type="entry name" value="HTH_ARAC"/>
    <property type="match status" value="1"/>
</dbReference>
<dbReference type="GO" id="GO:0003700">
    <property type="term" value="F:DNA-binding transcription factor activity"/>
    <property type="evidence" value="ECO:0007669"/>
    <property type="project" value="InterPro"/>
</dbReference>
<dbReference type="EMBL" id="CP033133">
    <property type="protein sequence ID" value="AYO53023.1"/>
    <property type="molecule type" value="Genomic_DNA"/>
</dbReference>
<dbReference type="AlphaFoldDB" id="A0A3G2SYP4"/>
<keyword evidence="2" id="KW-0238">DNA-binding</keyword>
<dbReference type="Pfam" id="PF12833">
    <property type="entry name" value="HTH_18"/>
    <property type="match status" value="1"/>
</dbReference>
<feature type="domain" description="HTH araC/xylS-type" evidence="4">
    <location>
        <begin position="230"/>
        <end position="329"/>
    </location>
</feature>
<dbReference type="Pfam" id="PF12625">
    <property type="entry name" value="Arabinose_bd"/>
    <property type="match status" value="1"/>
</dbReference>
<evidence type="ECO:0000313" key="6">
    <source>
        <dbReference type="Proteomes" id="UP000279962"/>
    </source>
</evidence>
<dbReference type="RefSeq" id="WP_087552988.1">
    <property type="nucleotide sequence ID" value="NZ_CP033133.1"/>
</dbReference>
<dbReference type="GO" id="GO:0000976">
    <property type="term" value="F:transcription cis-regulatory region binding"/>
    <property type="evidence" value="ECO:0007669"/>
    <property type="project" value="TreeGrafter"/>
</dbReference>
<organism evidence="5 6">
    <name type="scientific">Acinetobacter wuhouensis</name>
    <dbReference type="NCBI Taxonomy" id="1879050"/>
    <lineage>
        <taxon>Bacteria</taxon>
        <taxon>Pseudomonadati</taxon>
        <taxon>Pseudomonadota</taxon>
        <taxon>Gammaproteobacteria</taxon>
        <taxon>Moraxellales</taxon>
        <taxon>Moraxellaceae</taxon>
        <taxon>Acinetobacter</taxon>
    </lineage>
</organism>
<dbReference type="GO" id="GO:0005829">
    <property type="term" value="C:cytosol"/>
    <property type="evidence" value="ECO:0007669"/>
    <property type="project" value="TreeGrafter"/>
</dbReference>
<evidence type="ECO:0000256" key="3">
    <source>
        <dbReference type="ARBA" id="ARBA00023163"/>
    </source>
</evidence>
<dbReference type="Proteomes" id="UP000279962">
    <property type="component" value="Chromosome"/>
</dbReference>
<accession>A0A3G2SYP4</accession>
<reference evidence="5 6" key="1">
    <citation type="submission" date="2018-10" db="EMBL/GenBank/DDBJ databases">
        <title>The complete genome of Acinetobacter wuhouensis strain WCHAW010062.</title>
        <authorList>
            <person name="Hu Y."/>
            <person name="Long H."/>
            <person name="Feng Y."/>
            <person name="Zong Z."/>
        </authorList>
    </citation>
    <scope>NUCLEOTIDE SEQUENCE [LARGE SCALE GENOMIC DNA]</scope>
    <source>
        <strain evidence="5 6">WCHAW010062</strain>
    </source>
</reference>
<evidence type="ECO:0000259" key="4">
    <source>
        <dbReference type="PROSITE" id="PS01124"/>
    </source>
</evidence>
<name>A0A3G2SYP4_9GAMM</name>
<dbReference type="Gene3D" id="1.10.10.60">
    <property type="entry name" value="Homeodomain-like"/>
    <property type="match status" value="1"/>
</dbReference>
<dbReference type="PRINTS" id="PR00032">
    <property type="entry name" value="HTHARAC"/>
</dbReference>